<dbReference type="PANTHER" id="PTHR43598:SF1">
    <property type="entry name" value="FORMATE DEHYDROGENASE-O MAJOR SUBUNIT"/>
    <property type="match status" value="1"/>
</dbReference>
<keyword evidence="7" id="KW-0560">Oxidoreductase</keyword>
<evidence type="ECO:0000256" key="6">
    <source>
        <dbReference type="ARBA" id="ARBA00022723"/>
    </source>
</evidence>
<sequence>MAISRREFLKRTGVAAAGLTVASIGGLDVKPVQARVNSIKLNAKKGKQYPSVCPYCSVGCGMIITSDEKTGQIINIEGNPDSPVNLGSLCPKGAAAFQLVHNEHRQKKVLYRAPGATKWEEKPLDWAYEQIAKRVKETRDKTFVETYEGKKVNMTPGIAALGGSTMENEWNYLWAKLMRSLGVVNIENQARI</sequence>
<dbReference type="EMBL" id="BDUF01000043">
    <property type="protein sequence ID" value="GAX89954.1"/>
    <property type="molecule type" value="Genomic_DNA"/>
</dbReference>
<dbReference type="GO" id="GO:0030313">
    <property type="term" value="C:cell envelope"/>
    <property type="evidence" value="ECO:0007669"/>
    <property type="project" value="UniProtKB-SubCell"/>
</dbReference>
<keyword evidence="8" id="KW-0408">Iron</keyword>
<evidence type="ECO:0000256" key="9">
    <source>
        <dbReference type="ARBA" id="ARBA00023014"/>
    </source>
</evidence>
<dbReference type="Gene3D" id="2.20.25.90">
    <property type="entry name" value="ADC-like domains"/>
    <property type="match status" value="1"/>
</dbReference>
<keyword evidence="9" id="KW-0411">Iron-sulfur</keyword>
<evidence type="ECO:0000313" key="11">
    <source>
        <dbReference type="EMBL" id="GAX89954.1"/>
    </source>
</evidence>
<evidence type="ECO:0000256" key="3">
    <source>
        <dbReference type="ARBA" id="ARBA00004196"/>
    </source>
</evidence>
<dbReference type="InterPro" id="IPR006963">
    <property type="entry name" value="Mopterin_OxRdtase_4Fe-4S_dom"/>
</dbReference>
<keyword evidence="12" id="KW-1185">Reference proteome</keyword>
<evidence type="ECO:0000256" key="2">
    <source>
        <dbReference type="ARBA" id="ARBA00001966"/>
    </source>
</evidence>
<evidence type="ECO:0000256" key="5">
    <source>
        <dbReference type="ARBA" id="ARBA00022485"/>
    </source>
</evidence>
<accession>A0A292YNI5</accession>
<proteinExistence type="inferred from homology"/>
<evidence type="ECO:0000313" key="12">
    <source>
        <dbReference type="Proteomes" id="UP000217785"/>
    </source>
</evidence>
<dbReference type="PROSITE" id="PS51669">
    <property type="entry name" value="4FE4S_MOW_BIS_MGD"/>
    <property type="match status" value="1"/>
</dbReference>
<keyword evidence="6" id="KW-0479">Metal-binding</keyword>
<comment type="caution">
    <text evidence="11">The sequence shown here is derived from an EMBL/GenBank/DDBJ whole genome shotgun (WGS) entry which is preliminary data.</text>
</comment>
<comment type="cofactor">
    <cofactor evidence="2">
        <name>[4Fe-4S] cluster</name>
        <dbReference type="ChEBI" id="CHEBI:49883"/>
    </cofactor>
</comment>
<dbReference type="OrthoDB" id="9805142at2"/>
<name>A0A292YNI5_9BACL</name>
<evidence type="ECO:0000256" key="4">
    <source>
        <dbReference type="ARBA" id="ARBA00010312"/>
    </source>
</evidence>
<evidence type="ECO:0000256" key="8">
    <source>
        <dbReference type="ARBA" id="ARBA00023004"/>
    </source>
</evidence>
<dbReference type="NCBIfam" id="TIGR01409">
    <property type="entry name" value="TAT_signal_seq"/>
    <property type="match status" value="1"/>
</dbReference>
<dbReference type="PANTHER" id="PTHR43598">
    <property type="entry name" value="TUNGSTEN-CONTAINING FORMYLMETHANOFURAN DEHYDROGENASE 2 SUBUNIT B"/>
    <property type="match status" value="1"/>
</dbReference>
<dbReference type="GO" id="GO:0009061">
    <property type="term" value="P:anaerobic respiration"/>
    <property type="evidence" value="ECO:0007669"/>
    <property type="project" value="TreeGrafter"/>
</dbReference>
<reference evidence="12" key="1">
    <citation type="submission" date="2017-07" db="EMBL/GenBank/DDBJ databases">
        <title>Draft genome sequence of Effusibacillus lacus strain skLN1.</title>
        <authorList>
            <person name="Watanabe M."/>
            <person name="Kojima H."/>
            <person name="Fukui M."/>
        </authorList>
    </citation>
    <scope>NUCLEOTIDE SEQUENCE [LARGE SCALE GENOMIC DNA]</scope>
    <source>
        <strain evidence="12">skLN1</strain>
    </source>
</reference>
<dbReference type="InterPro" id="IPR027467">
    <property type="entry name" value="MopterinOxRdtase_cofactor_BS"/>
</dbReference>
<dbReference type="GO" id="GO:0016491">
    <property type="term" value="F:oxidoreductase activity"/>
    <property type="evidence" value="ECO:0007669"/>
    <property type="project" value="UniProtKB-KW"/>
</dbReference>
<dbReference type="SMART" id="SM00926">
    <property type="entry name" value="Molybdop_Fe4S4"/>
    <property type="match status" value="1"/>
</dbReference>
<dbReference type="GO" id="GO:0051539">
    <property type="term" value="F:4 iron, 4 sulfur cluster binding"/>
    <property type="evidence" value="ECO:0007669"/>
    <property type="project" value="UniProtKB-KW"/>
</dbReference>
<comment type="subcellular location">
    <subcellularLocation>
        <location evidence="3">Cell envelope</location>
    </subcellularLocation>
</comment>
<dbReference type="SUPFAM" id="SSF53706">
    <property type="entry name" value="Formate dehydrogenase/DMSO reductase, domains 1-3"/>
    <property type="match status" value="1"/>
</dbReference>
<dbReference type="GO" id="GO:0030151">
    <property type="term" value="F:molybdenum ion binding"/>
    <property type="evidence" value="ECO:0007669"/>
    <property type="project" value="TreeGrafter"/>
</dbReference>
<keyword evidence="5" id="KW-0004">4Fe-4S</keyword>
<evidence type="ECO:0000256" key="1">
    <source>
        <dbReference type="ARBA" id="ARBA00001942"/>
    </source>
</evidence>
<evidence type="ECO:0000256" key="7">
    <source>
        <dbReference type="ARBA" id="ARBA00023002"/>
    </source>
</evidence>
<dbReference type="Gene3D" id="3.40.50.740">
    <property type="match status" value="1"/>
</dbReference>
<dbReference type="AlphaFoldDB" id="A0A292YNI5"/>
<dbReference type="Proteomes" id="UP000217785">
    <property type="component" value="Unassembled WGS sequence"/>
</dbReference>
<dbReference type="InterPro" id="IPR006311">
    <property type="entry name" value="TAT_signal"/>
</dbReference>
<evidence type="ECO:0000259" key="10">
    <source>
        <dbReference type="PROSITE" id="PS51669"/>
    </source>
</evidence>
<comment type="cofactor">
    <cofactor evidence="1">
        <name>Mo-bis(molybdopterin guanine dinucleotide)</name>
        <dbReference type="ChEBI" id="CHEBI:60539"/>
    </cofactor>
</comment>
<feature type="domain" description="4Fe-4S Mo/W bis-MGD-type" evidence="10">
    <location>
        <begin position="46"/>
        <end position="104"/>
    </location>
</feature>
<gene>
    <name evidence="11" type="ORF">EFBL_1580</name>
</gene>
<dbReference type="PROSITE" id="PS00551">
    <property type="entry name" value="MOLYBDOPTERIN_PROK_1"/>
    <property type="match status" value="1"/>
</dbReference>
<dbReference type="Pfam" id="PF04879">
    <property type="entry name" value="Molybdop_Fe4S4"/>
    <property type="match status" value="1"/>
</dbReference>
<organism evidence="11 12">
    <name type="scientific">Effusibacillus lacus</name>
    <dbReference type="NCBI Taxonomy" id="1348429"/>
    <lineage>
        <taxon>Bacteria</taxon>
        <taxon>Bacillati</taxon>
        <taxon>Bacillota</taxon>
        <taxon>Bacilli</taxon>
        <taxon>Bacillales</taxon>
        <taxon>Alicyclobacillaceae</taxon>
        <taxon>Effusibacillus</taxon>
    </lineage>
</organism>
<comment type="similarity">
    <text evidence="4">Belongs to the prokaryotic molybdopterin-containing oxidoreductase family.</text>
</comment>
<dbReference type="InterPro" id="IPR019546">
    <property type="entry name" value="TAT_signal_bac_arc"/>
</dbReference>
<dbReference type="PROSITE" id="PS51318">
    <property type="entry name" value="TAT"/>
    <property type="match status" value="1"/>
</dbReference>
<dbReference type="GO" id="GO:0009055">
    <property type="term" value="F:electron transfer activity"/>
    <property type="evidence" value="ECO:0007669"/>
    <property type="project" value="TreeGrafter"/>
</dbReference>
<protein>
    <submittedName>
        <fullName evidence="11">Formate dehydrogenase</fullName>
    </submittedName>
</protein>